<feature type="domain" description="MYND-type" evidence="5">
    <location>
        <begin position="151"/>
        <end position="189"/>
    </location>
</feature>
<sequence length="393" mass="44091">MNSSDLDEEDKELDEGFQVELGFVGEQEPVLDALLLHAEPDWTKWDSGKVGGRPSWLYPFAADLPSTTELQCQACRNPLSFLLQIYCPLDDVDDAFHRSLYVFVCRSSGCDCQGDGKAFRLQLPKENAFYAATGGATARRVKDVEARVGFCVLCGQRATLTCSACRVAQYCSKSHQKDHWVAGGHKYTCTQCLEMHSLVESDEAREKVMVKGSTYVFPEQVLEIDHEPDSREAANEYEAKMMAEFEDAKTQNDDDDTDLDVTQQELNEALGHTTDQDEQYVRFLTRVALAKDQVLRYSRWENEAVLWVHSKGMLTSDVPPCGRCGSARKFEFQVLPQLLHYLGVDKQSSLGDITSRSCEWGTLAVYTCAKSCPLETQCAQEFLHYQPAYAGTA</sequence>
<dbReference type="PANTHER" id="PTHR12298">
    <property type="entry name" value="PCDC2 PROGRAMMED CELL DEATH PROTEIN 2 -RELATED"/>
    <property type="match status" value="1"/>
</dbReference>
<evidence type="ECO:0000256" key="1">
    <source>
        <dbReference type="ARBA" id="ARBA00022723"/>
    </source>
</evidence>
<organism evidence="6 7">
    <name type="scientific">Peronospora matthiolae</name>
    <dbReference type="NCBI Taxonomy" id="2874970"/>
    <lineage>
        <taxon>Eukaryota</taxon>
        <taxon>Sar</taxon>
        <taxon>Stramenopiles</taxon>
        <taxon>Oomycota</taxon>
        <taxon>Peronosporomycetes</taxon>
        <taxon>Peronosporales</taxon>
        <taxon>Peronosporaceae</taxon>
        <taxon>Peronospora</taxon>
    </lineage>
</organism>
<dbReference type="Proteomes" id="UP001162060">
    <property type="component" value="Unassembled WGS sequence"/>
</dbReference>
<dbReference type="Gene3D" id="6.10.140.2220">
    <property type="match status" value="1"/>
</dbReference>
<dbReference type="PANTHER" id="PTHR12298:SF4">
    <property type="entry name" value="PROGRAMMED CELL DEATH PROTEIN 2"/>
    <property type="match status" value="1"/>
</dbReference>
<reference evidence="6" key="1">
    <citation type="submission" date="2024-01" db="EMBL/GenBank/DDBJ databases">
        <authorList>
            <person name="Webb A."/>
        </authorList>
    </citation>
    <scope>NUCLEOTIDE SEQUENCE</scope>
    <source>
        <strain evidence="6">Pm1</strain>
    </source>
</reference>
<keyword evidence="2 4" id="KW-0863">Zinc-finger</keyword>
<protein>
    <recommendedName>
        <fullName evidence="5">MYND-type domain-containing protein</fullName>
    </recommendedName>
</protein>
<gene>
    <name evidence="6" type="ORF">PM001_LOCUS17302</name>
</gene>
<evidence type="ECO:0000256" key="3">
    <source>
        <dbReference type="ARBA" id="ARBA00022833"/>
    </source>
</evidence>
<dbReference type="SUPFAM" id="SSF144232">
    <property type="entry name" value="HIT/MYND zinc finger-like"/>
    <property type="match status" value="1"/>
</dbReference>
<dbReference type="InterPro" id="IPR002893">
    <property type="entry name" value="Znf_MYND"/>
</dbReference>
<accession>A0AAV1UER6</accession>
<dbReference type="InterPro" id="IPR007320">
    <property type="entry name" value="PDCD2_C"/>
</dbReference>
<evidence type="ECO:0000256" key="4">
    <source>
        <dbReference type="PROSITE-ProRule" id="PRU00134"/>
    </source>
</evidence>
<evidence type="ECO:0000259" key="5">
    <source>
        <dbReference type="PROSITE" id="PS50865"/>
    </source>
</evidence>
<keyword evidence="1" id="KW-0479">Metal-binding</keyword>
<name>A0AAV1UER6_9STRA</name>
<evidence type="ECO:0000313" key="7">
    <source>
        <dbReference type="Proteomes" id="UP001162060"/>
    </source>
</evidence>
<dbReference type="GO" id="GO:0008270">
    <property type="term" value="F:zinc ion binding"/>
    <property type="evidence" value="ECO:0007669"/>
    <property type="project" value="UniProtKB-KW"/>
</dbReference>
<evidence type="ECO:0000313" key="6">
    <source>
        <dbReference type="EMBL" id="CAK7932152.1"/>
    </source>
</evidence>
<dbReference type="Pfam" id="PF04194">
    <property type="entry name" value="PDCD2_C"/>
    <property type="match status" value="1"/>
</dbReference>
<comment type="caution">
    <text evidence="6">The sequence shown here is derived from an EMBL/GenBank/DDBJ whole genome shotgun (WGS) entry which is preliminary data.</text>
</comment>
<dbReference type="EMBL" id="CAKLBY020000188">
    <property type="protein sequence ID" value="CAK7932152.1"/>
    <property type="molecule type" value="Genomic_DNA"/>
</dbReference>
<dbReference type="AlphaFoldDB" id="A0AAV1UER6"/>
<dbReference type="Pfam" id="PF01753">
    <property type="entry name" value="zf-MYND"/>
    <property type="match status" value="1"/>
</dbReference>
<dbReference type="PROSITE" id="PS50865">
    <property type="entry name" value="ZF_MYND_2"/>
    <property type="match status" value="1"/>
</dbReference>
<evidence type="ECO:0000256" key="2">
    <source>
        <dbReference type="ARBA" id="ARBA00022771"/>
    </source>
</evidence>
<keyword evidence="3" id="KW-0862">Zinc</keyword>
<proteinExistence type="predicted"/>
<dbReference type="GO" id="GO:0005737">
    <property type="term" value="C:cytoplasm"/>
    <property type="evidence" value="ECO:0007669"/>
    <property type="project" value="InterPro"/>
</dbReference>
<dbReference type="PROSITE" id="PS01360">
    <property type="entry name" value="ZF_MYND_1"/>
    <property type="match status" value="1"/>
</dbReference>